<dbReference type="InterPro" id="IPR017519">
    <property type="entry name" value="CHP03085"/>
</dbReference>
<dbReference type="NCBIfam" id="TIGR03083">
    <property type="entry name" value="maleylpyruvate isomerase family mycothiol-dependent enzyme"/>
    <property type="match status" value="1"/>
</dbReference>
<evidence type="ECO:0000313" key="1">
    <source>
        <dbReference type="EMBL" id="PAJ69748.1"/>
    </source>
</evidence>
<evidence type="ECO:0000313" key="2">
    <source>
        <dbReference type="Proteomes" id="UP000215771"/>
    </source>
</evidence>
<organism evidence="1 2">
    <name type="scientific">Corynebacterium hadale</name>
    <dbReference type="NCBI Taxonomy" id="2026255"/>
    <lineage>
        <taxon>Bacteria</taxon>
        <taxon>Bacillati</taxon>
        <taxon>Actinomycetota</taxon>
        <taxon>Actinomycetes</taxon>
        <taxon>Mycobacteriales</taxon>
        <taxon>Corynebacteriaceae</taxon>
        <taxon>Corynebacterium</taxon>
    </lineage>
</organism>
<reference evidence="1 2" key="1">
    <citation type="submission" date="2017-08" db="EMBL/GenBank/DDBJ databases">
        <authorList>
            <person name="de Groot N.N."/>
        </authorList>
    </citation>
    <scope>NUCLEOTIDE SEQUENCE [LARGE SCALE GENOMIC DNA]</scope>
    <source>
        <strain evidence="1 2">NBT06-6</strain>
    </source>
</reference>
<dbReference type="AlphaFoldDB" id="A0A269PDD1"/>
<dbReference type="NCBIfam" id="TIGR03085">
    <property type="entry name" value="TIGR03085 family metal-binding protein"/>
    <property type="match status" value="1"/>
</dbReference>
<accession>A0A269PDD1</accession>
<protein>
    <submittedName>
        <fullName evidence="1">TIGR03085 family protein</fullName>
    </submittedName>
</protein>
<dbReference type="InterPro" id="IPR034660">
    <property type="entry name" value="DinB/YfiT-like"/>
</dbReference>
<gene>
    <name evidence="1" type="ORF">CIG21_06855</name>
</gene>
<comment type="caution">
    <text evidence="1">The sequence shown here is derived from an EMBL/GenBank/DDBJ whole genome shotgun (WGS) entry which is preliminary data.</text>
</comment>
<dbReference type="EMBL" id="NQMQ01000013">
    <property type="protein sequence ID" value="PAJ69748.1"/>
    <property type="molecule type" value="Genomic_DNA"/>
</dbReference>
<dbReference type="InterPro" id="IPR017517">
    <property type="entry name" value="Maleyloyr_isom"/>
</dbReference>
<dbReference type="RefSeq" id="WP_095277603.1">
    <property type="nucleotide sequence ID" value="NZ_CP047655.1"/>
</dbReference>
<name>A0A269PDD1_9CORY</name>
<sequence length="210" mass="23024">MSLASRERENLGALLLQLGPDAPTLLDGWTTRDLAAHLYVREHRLPWGFGNFFSPLAKGLDKEMDKARNRPYEDNIKDWLAGPSKFAAPLFAPLNTGENFVHHEDVRRAQGTDVQPRELSAAAQERLLKSATSYGKVTLRKAPVPVILTPEHLPPVTLGGKSGVAERGDRVVRVFGAPSELLLWVVGRVAVAKVRVENGDLLEGHELSVG</sequence>
<dbReference type="SUPFAM" id="SSF109854">
    <property type="entry name" value="DinB/YfiT-like putative metalloenzymes"/>
    <property type="match status" value="1"/>
</dbReference>
<proteinExistence type="predicted"/>
<dbReference type="Proteomes" id="UP000215771">
    <property type="component" value="Unassembled WGS sequence"/>
</dbReference>